<name>A0A3P8V4A3_CYNSE</name>
<dbReference type="SUPFAM" id="SSF47323">
    <property type="entry name" value="Anticodon-binding domain of a subclass of class I aminoacyl-tRNA synthetases"/>
    <property type="match status" value="1"/>
</dbReference>
<dbReference type="GeneID" id="103384999"/>
<dbReference type="PANTHER" id="PTHR16043:SF1">
    <property type="entry name" value="DALR ANTICODON-BINDING DOMAIN-CONTAINING PROTEIN 3"/>
    <property type="match status" value="1"/>
</dbReference>
<organism evidence="2 3">
    <name type="scientific">Cynoglossus semilaevis</name>
    <name type="common">Tongue sole</name>
    <dbReference type="NCBI Taxonomy" id="244447"/>
    <lineage>
        <taxon>Eukaryota</taxon>
        <taxon>Metazoa</taxon>
        <taxon>Chordata</taxon>
        <taxon>Craniata</taxon>
        <taxon>Vertebrata</taxon>
        <taxon>Euteleostomi</taxon>
        <taxon>Actinopterygii</taxon>
        <taxon>Neopterygii</taxon>
        <taxon>Teleostei</taxon>
        <taxon>Neoteleostei</taxon>
        <taxon>Acanthomorphata</taxon>
        <taxon>Carangaria</taxon>
        <taxon>Pleuronectiformes</taxon>
        <taxon>Pleuronectoidei</taxon>
        <taxon>Cynoglossidae</taxon>
        <taxon>Cynoglossinae</taxon>
        <taxon>Cynoglossus</taxon>
    </lineage>
</organism>
<dbReference type="CTD" id="55152"/>
<feature type="domain" description="DALR anticodon binding" evidence="1">
    <location>
        <begin position="427"/>
        <end position="568"/>
    </location>
</feature>
<protein>
    <submittedName>
        <fullName evidence="2">DALR anticodon binding domain containing 3</fullName>
    </submittedName>
</protein>
<dbReference type="InterPro" id="IPR009080">
    <property type="entry name" value="tRNAsynth_Ia_anticodon-bd"/>
</dbReference>
<reference evidence="2 3" key="1">
    <citation type="journal article" date="2014" name="Nat. Genet.">
        <title>Whole-genome sequence of a flatfish provides insights into ZW sex chromosome evolution and adaptation to a benthic lifestyle.</title>
        <authorList>
            <person name="Chen S."/>
            <person name="Zhang G."/>
            <person name="Shao C."/>
            <person name="Huang Q."/>
            <person name="Liu G."/>
            <person name="Zhang P."/>
            <person name="Song W."/>
            <person name="An N."/>
            <person name="Chalopin D."/>
            <person name="Volff J.N."/>
            <person name="Hong Y."/>
            <person name="Li Q."/>
            <person name="Sha Z."/>
            <person name="Zhou H."/>
            <person name="Xie M."/>
            <person name="Yu Q."/>
            <person name="Liu Y."/>
            <person name="Xiang H."/>
            <person name="Wang N."/>
            <person name="Wu K."/>
            <person name="Yang C."/>
            <person name="Zhou Q."/>
            <person name="Liao X."/>
            <person name="Yang L."/>
            <person name="Hu Q."/>
            <person name="Zhang J."/>
            <person name="Meng L."/>
            <person name="Jin L."/>
            <person name="Tian Y."/>
            <person name="Lian J."/>
            <person name="Yang J."/>
            <person name="Miao G."/>
            <person name="Liu S."/>
            <person name="Liang Z."/>
            <person name="Yan F."/>
            <person name="Li Y."/>
            <person name="Sun B."/>
            <person name="Zhang H."/>
            <person name="Zhang J."/>
            <person name="Zhu Y."/>
            <person name="Du M."/>
            <person name="Zhao Y."/>
            <person name="Schartl M."/>
            <person name="Tang Q."/>
            <person name="Wang J."/>
        </authorList>
    </citation>
    <scope>NUCLEOTIDE SEQUENCE</scope>
</reference>
<dbReference type="InterPro" id="IPR037380">
    <property type="entry name" value="DALRD3"/>
</dbReference>
<dbReference type="FunCoup" id="A0A3P8V4A3">
    <property type="interactions" value="1600"/>
</dbReference>
<dbReference type="RefSeq" id="XP_008316962.1">
    <property type="nucleotide sequence ID" value="XM_008318740.3"/>
</dbReference>
<dbReference type="OMA" id="REDQEWG"/>
<dbReference type="GO" id="GO:0106217">
    <property type="term" value="P:tRNA C3-cytosine methylation"/>
    <property type="evidence" value="ECO:0007669"/>
    <property type="project" value="TreeGrafter"/>
</dbReference>
<keyword evidence="3" id="KW-1185">Reference proteome</keyword>
<dbReference type="OrthoDB" id="9990834at2759"/>
<evidence type="ECO:0000313" key="3">
    <source>
        <dbReference type="Proteomes" id="UP000265120"/>
    </source>
</evidence>
<dbReference type="STRING" id="244447.ENSCSEP00000009397"/>
<reference evidence="2" key="3">
    <citation type="submission" date="2025-09" db="UniProtKB">
        <authorList>
            <consortium name="Ensembl"/>
        </authorList>
    </citation>
    <scope>IDENTIFICATION</scope>
</reference>
<reference evidence="2" key="2">
    <citation type="submission" date="2025-08" db="UniProtKB">
        <authorList>
            <consortium name="Ensembl"/>
        </authorList>
    </citation>
    <scope>IDENTIFICATION</scope>
</reference>
<dbReference type="InterPro" id="IPR008909">
    <property type="entry name" value="DALR_anticod-bd"/>
</dbReference>
<dbReference type="PANTHER" id="PTHR16043">
    <property type="entry name" value="DALRD3 PROTEIN"/>
    <property type="match status" value="1"/>
</dbReference>
<dbReference type="GO" id="GO:0006420">
    <property type="term" value="P:arginyl-tRNA aminoacylation"/>
    <property type="evidence" value="ECO:0007669"/>
    <property type="project" value="InterPro"/>
</dbReference>
<evidence type="ECO:0000313" key="2">
    <source>
        <dbReference type="Ensembl" id="ENSCSEP00000009397.1"/>
    </source>
</evidence>
<dbReference type="KEGG" id="csem:103384999"/>
<dbReference type="GeneTree" id="ENSGT00390000014621"/>
<dbReference type="SMART" id="SM00836">
    <property type="entry name" value="DALR_1"/>
    <property type="match status" value="1"/>
</dbReference>
<dbReference type="AlphaFoldDB" id="A0A3P8V4A3"/>
<dbReference type="GO" id="GO:0005524">
    <property type="term" value="F:ATP binding"/>
    <property type="evidence" value="ECO:0007669"/>
    <property type="project" value="InterPro"/>
</dbReference>
<sequence length="568" mass="63155">METIDESSPLRITPTVRALNSALRGKIRNTLDTGHKNEERISPETEKLWFKESSIKNLRNRDFLSPTTVLNTLYADGQVPPAVMSTILSLRGSGVLPVAGGEVMGDGLRVRVDRAAAFKSILAGGATEYLKPSSERQGCVLVNCPVLHPKPSTPTPDTLTLGQLRTILVADHMGALLRRQGFEVSFCPTLPEKSDISTFLRGLGIDWPAVPTSANNDEREDKIQAALENCPYRESEKDRSRMTSGGKKTEVEDEEGALRINLKRVFQEEGLLGYDPSLGTCTVCRESVSHLAQLDLATANYTTTMATVLHVTSCQDEFRQQQIAMLWRASGATHTQRHLVCRPVKTPGSHISAAQYLQLRRGQMKEASEMKYGGQVEGQMWDDIIKAMTSATVRFELLSTVHSSPVTLDVQREGGVSTKGPRGGVFVMYNCARLHTLFDSYERGVEKGLYPEIPDASKLDFSALKEEGEWLLLFNYLIPFSELLDQPAQALHGDGGGARVNMRTEQLCKFLVSLTKDFSSYYNRVHVLGEPLPHLFNQMFCRLYLLRALRELYHSALDSLNLPPIRQL</sequence>
<evidence type="ECO:0000259" key="1">
    <source>
        <dbReference type="SMART" id="SM00836"/>
    </source>
</evidence>
<dbReference type="Ensembl" id="ENSCSET00000009509.1">
    <property type="protein sequence ID" value="ENSCSEP00000009397.1"/>
    <property type="gene ID" value="ENSCSEG00000006038.1"/>
</dbReference>
<dbReference type="Gene3D" id="1.10.730.10">
    <property type="entry name" value="Isoleucyl-tRNA Synthetase, Domain 1"/>
    <property type="match status" value="1"/>
</dbReference>
<dbReference type="GO" id="GO:0000049">
    <property type="term" value="F:tRNA binding"/>
    <property type="evidence" value="ECO:0007669"/>
    <property type="project" value="TreeGrafter"/>
</dbReference>
<dbReference type="InParanoid" id="A0A3P8V4A3"/>
<proteinExistence type="predicted"/>
<accession>A0A3P8V4A3</accession>
<dbReference type="Pfam" id="PF05746">
    <property type="entry name" value="DALR_1"/>
    <property type="match status" value="1"/>
</dbReference>
<dbReference type="GO" id="GO:0004814">
    <property type="term" value="F:arginine-tRNA ligase activity"/>
    <property type="evidence" value="ECO:0007669"/>
    <property type="project" value="InterPro"/>
</dbReference>
<dbReference type="Proteomes" id="UP000265120">
    <property type="component" value="Chromosome 10"/>
</dbReference>